<accession>A0A177AW22</accession>
<evidence type="ECO:0000256" key="3">
    <source>
        <dbReference type="ARBA" id="ARBA00012584"/>
    </source>
</evidence>
<evidence type="ECO:0000256" key="5">
    <source>
        <dbReference type="ARBA" id="ARBA00022490"/>
    </source>
</evidence>
<feature type="domain" description="YrdC-like" evidence="8">
    <location>
        <begin position="1"/>
        <end position="170"/>
    </location>
</feature>
<evidence type="ECO:0000259" key="8">
    <source>
        <dbReference type="PROSITE" id="PS51163"/>
    </source>
</evidence>
<dbReference type="SUPFAM" id="SSF55821">
    <property type="entry name" value="YrdC/RibB"/>
    <property type="match status" value="1"/>
</dbReference>
<comment type="catalytic activity">
    <reaction evidence="7">
        <text>L-threonine + hydrogencarbonate + ATP = L-threonylcarbamoyladenylate + diphosphate + H2O</text>
        <dbReference type="Rhea" id="RHEA:36407"/>
        <dbReference type="ChEBI" id="CHEBI:15377"/>
        <dbReference type="ChEBI" id="CHEBI:17544"/>
        <dbReference type="ChEBI" id="CHEBI:30616"/>
        <dbReference type="ChEBI" id="CHEBI:33019"/>
        <dbReference type="ChEBI" id="CHEBI:57926"/>
        <dbReference type="ChEBI" id="CHEBI:73682"/>
        <dbReference type="EC" id="2.7.7.87"/>
    </reaction>
</comment>
<dbReference type="PANTHER" id="PTHR17490:SF10">
    <property type="entry name" value="THREONYLCARBAMOYL-AMP SYNTHASE"/>
    <property type="match status" value="1"/>
</dbReference>
<evidence type="ECO:0000256" key="2">
    <source>
        <dbReference type="ARBA" id="ARBA00007663"/>
    </source>
</evidence>
<dbReference type="EMBL" id="LWCA01001000">
    <property type="protein sequence ID" value="OAF66217.1"/>
    <property type="molecule type" value="Genomic_DNA"/>
</dbReference>
<comment type="caution">
    <text evidence="9">The sequence shown here is derived from an EMBL/GenBank/DDBJ whole genome shotgun (WGS) entry which is preliminary data.</text>
</comment>
<evidence type="ECO:0000313" key="10">
    <source>
        <dbReference type="Proteomes" id="UP000078046"/>
    </source>
</evidence>
<dbReference type="InterPro" id="IPR017945">
    <property type="entry name" value="DHBP_synth_RibB-like_a/b_dom"/>
</dbReference>
<evidence type="ECO:0000256" key="6">
    <source>
        <dbReference type="ARBA" id="ARBA00022679"/>
    </source>
</evidence>
<dbReference type="OrthoDB" id="3648309at2759"/>
<name>A0A177AW22_9BILA</name>
<dbReference type="Gene3D" id="3.90.870.10">
    <property type="entry name" value="DHBP synthase"/>
    <property type="match status" value="1"/>
</dbReference>
<dbReference type="GO" id="GO:0005737">
    <property type="term" value="C:cytoplasm"/>
    <property type="evidence" value="ECO:0007669"/>
    <property type="project" value="UniProtKB-SubCell"/>
</dbReference>
<feature type="non-terminal residue" evidence="9">
    <location>
        <position position="1"/>
    </location>
</feature>
<evidence type="ECO:0000256" key="1">
    <source>
        <dbReference type="ARBA" id="ARBA00004496"/>
    </source>
</evidence>
<keyword evidence="5" id="KW-0963">Cytoplasm</keyword>
<organism evidence="9 10">
    <name type="scientific">Intoshia linei</name>
    <dbReference type="NCBI Taxonomy" id="1819745"/>
    <lineage>
        <taxon>Eukaryota</taxon>
        <taxon>Metazoa</taxon>
        <taxon>Spiralia</taxon>
        <taxon>Lophotrochozoa</taxon>
        <taxon>Mesozoa</taxon>
        <taxon>Orthonectida</taxon>
        <taxon>Rhopaluridae</taxon>
        <taxon>Intoshia</taxon>
    </lineage>
</organism>
<evidence type="ECO:0000313" key="9">
    <source>
        <dbReference type="EMBL" id="OAF66217.1"/>
    </source>
</evidence>
<dbReference type="GO" id="GO:0000049">
    <property type="term" value="F:tRNA binding"/>
    <property type="evidence" value="ECO:0007669"/>
    <property type="project" value="TreeGrafter"/>
</dbReference>
<comment type="similarity">
    <text evidence="2">Belongs to the SUA5 family.</text>
</comment>
<keyword evidence="10" id="KW-1185">Reference proteome</keyword>
<gene>
    <name evidence="9" type="ORF">A3Q56_06053</name>
</gene>
<dbReference type="PANTHER" id="PTHR17490">
    <property type="entry name" value="SUA5"/>
    <property type="match status" value="1"/>
</dbReference>
<dbReference type="GO" id="GO:0003725">
    <property type="term" value="F:double-stranded RNA binding"/>
    <property type="evidence" value="ECO:0007669"/>
    <property type="project" value="InterPro"/>
</dbReference>
<dbReference type="GO" id="GO:0006450">
    <property type="term" value="P:regulation of translational fidelity"/>
    <property type="evidence" value="ECO:0007669"/>
    <property type="project" value="TreeGrafter"/>
</dbReference>
<proteinExistence type="inferred from homology"/>
<dbReference type="PROSITE" id="PS51163">
    <property type="entry name" value="YRDC"/>
    <property type="match status" value="1"/>
</dbReference>
<reference evidence="9 10" key="1">
    <citation type="submission" date="2016-04" db="EMBL/GenBank/DDBJ databases">
        <title>The genome of Intoshia linei affirms orthonectids as highly simplified spiralians.</title>
        <authorList>
            <person name="Mikhailov K.V."/>
            <person name="Slusarev G.S."/>
            <person name="Nikitin M.A."/>
            <person name="Logacheva M.D."/>
            <person name="Penin A."/>
            <person name="Aleoshin V."/>
            <person name="Panchin Y.V."/>
        </authorList>
    </citation>
    <scope>NUCLEOTIDE SEQUENCE [LARGE SCALE GENOMIC DNA]</scope>
    <source>
        <strain evidence="9">Intl2013</strain>
        <tissue evidence="9">Whole animal</tissue>
    </source>
</reference>
<keyword evidence="6" id="KW-0808">Transferase</keyword>
<dbReference type="GO" id="GO:0061710">
    <property type="term" value="F:L-threonylcarbamoyladenylate synthase"/>
    <property type="evidence" value="ECO:0007669"/>
    <property type="project" value="UniProtKB-EC"/>
</dbReference>
<dbReference type="AlphaFoldDB" id="A0A177AW22"/>
<protein>
    <recommendedName>
        <fullName evidence="4">Threonylcarbamoyl-AMP synthase</fullName>
        <ecNumber evidence="3">2.7.7.87</ecNumber>
    </recommendedName>
</protein>
<comment type="subcellular location">
    <subcellularLocation>
        <location evidence="1">Cytoplasm</location>
    </subcellularLocation>
</comment>
<sequence length="186" mass="21158">YGLCCIANDDEAVKKLYEIKNRPINKPISICFGSVHQVCKFYECDHTVLNLLNSELPGSYTFILNMKPNQIISRYVNVDKKDNIGFRIPESQLILDVCKQIQMPLALTSANLSGELCGNTINSFEKIWNKIDLIITEESKKSLNTMSSTVLDLSGKFDKKSFKIIRCGMNCQFIVDKLQQIGFYQI</sequence>
<evidence type="ECO:0000256" key="4">
    <source>
        <dbReference type="ARBA" id="ARBA00015492"/>
    </source>
</evidence>
<dbReference type="InterPro" id="IPR006070">
    <property type="entry name" value="Sua5-like_dom"/>
</dbReference>
<evidence type="ECO:0000256" key="7">
    <source>
        <dbReference type="ARBA" id="ARBA00048366"/>
    </source>
</evidence>
<dbReference type="Pfam" id="PF01300">
    <property type="entry name" value="Sua5_yciO_yrdC"/>
    <property type="match status" value="1"/>
</dbReference>
<dbReference type="InterPro" id="IPR050156">
    <property type="entry name" value="TC-AMP_synthase_SUA5"/>
</dbReference>
<dbReference type="Proteomes" id="UP000078046">
    <property type="component" value="Unassembled WGS sequence"/>
</dbReference>
<dbReference type="EC" id="2.7.7.87" evidence="3"/>